<accession>A0A913ZQT5</accession>
<dbReference type="GO" id="GO:0008654">
    <property type="term" value="P:phospholipid biosynthetic process"/>
    <property type="evidence" value="ECO:0007669"/>
    <property type="project" value="InterPro"/>
</dbReference>
<evidence type="ECO:0000256" key="6">
    <source>
        <dbReference type="ARBA" id="ARBA00023136"/>
    </source>
</evidence>
<evidence type="ECO:0000256" key="1">
    <source>
        <dbReference type="ARBA" id="ARBA00004141"/>
    </source>
</evidence>
<keyword evidence="4 9" id="KW-1133">Transmembrane helix</keyword>
<keyword evidence="11" id="KW-1185">Reference proteome</keyword>
<sequence length="213" mass="24549">MSNLNIYFYVPNIIGYVRLLLLLLAWFCLRYPPWFITFYLSSFFLDFVDGAVARRLHQTSAFGAWLDVAIDNLGRGMLWCWLFRWGYFVSALEWCTFVCTHTAGWQWKSNYGQAPWLIKNVMADNFRSPIGMYAILSLNLLPLWFYFCHYGFYGSSIFLPMTVQYIGVAIFSAGRAVCSVVEGYCIWAHIQQMVSSEVSQKSTGLGEVQTTES</sequence>
<dbReference type="Proteomes" id="UP000887568">
    <property type="component" value="Unplaced"/>
</dbReference>
<dbReference type="GO" id="GO:0016780">
    <property type="term" value="F:phosphotransferase activity, for other substituted phosphate groups"/>
    <property type="evidence" value="ECO:0007669"/>
    <property type="project" value="InterPro"/>
</dbReference>
<dbReference type="InterPro" id="IPR048254">
    <property type="entry name" value="CDP_ALCOHOL_P_TRANSF_CS"/>
</dbReference>
<evidence type="ECO:0000313" key="11">
    <source>
        <dbReference type="Proteomes" id="UP000887568"/>
    </source>
</evidence>
<dbReference type="PANTHER" id="PTHR15362:SF13">
    <property type="entry name" value="SI:CH1073-145M9.1"/>
    <property type="match status" value="1"/>
</dbReference>
<protein>
    <recommendedName>
        <fullName evidence="12">CDP-diacylglycerol--inositol 3-phosphatidyltransferase</fullName>
    </recommendedName>
</protein>
<feature type="transmembrane region" description="Helical" evidence="9">
    <location>
        <begin position="130"/>
        <end position="153"/>
    </location>
</feature>
<keyword evidence="6 9" id="KW-0472">Membrane</keyword>
<dbReference type="PANTHER" id="PTHR15362">
    <property type="entry name" value="PHOSPHATIDYLINOSITOL SYNTHASE"/>
    <property type="match status" value="1"/>
</dbReference>
<feature type="transmembrane region" description="Helical" evidence="9">
    <location>
        <begin position="165"/>
        <end position="187"/>
    </location>
</feature>
<dbReference type="GeneID" id="119726211"/>
<evidence type="ECO:0000256" key="7">
    <source>
        <dbReference type="ARBA" id="ARBA00023264"/>
    </source>
</evidence>
<organism evidence="10 11">
    <name type="scientific">Patiria miniata</name>
    <name type="common">Bat star</name>
    <name type="synonym">Asterina miniata</name>
    <dbReference type="NCBI Taxonomy" id="46514"/>
    <lineage>
        <taxon>Eukaryota</taxon>
        <taxon>Metazoa</taxon>
        <taxon>Echinodermata</taxon>
        <taxon>Eleutherozoa</taxon>
        <taxon>Asterozoa</taxon>
        <taxon>Asteroidea</taxon>
        <taxon>Valvatacea</taxon>
        <taxon>Valvatida</taxon>
        <taxon>Asterinidae</taxon>
        <taxon>Patiria</taxon>
    </lineage>
</organism>
<keyword evidence="3 9" id="KW-0812">Transmembrane</keyword>
<keyword evidence="5" id="KW-0443">Lipid metabolism</keyword>
<keyword evidence="7" id="KW-1208">Phospholipid metabolism</keyword>
<dbReference type="EnsemblMetazoa" id="XM_038197811.1">
    <property type="protein sequence ID" value="XP_038053739.1"/>
    <property type="gene ID" value="LOC119726211"/>
</dbReference>
<dbReference type="PROSITE" id="PS00379">
    <property type="entry name" value="CDP_ALCOHOL_P_TRANSF"/>
    <property type="match status" value="1"/>
</dbReference>
<dbReference type="InterPro" id="IPR043130">
    <property type="entry name" value="CDP-OH_PTrfase_TM_dom"/>
</dbReference>
<evidence type="ECO:0000256" key="8">
    <source>
        <dbReference type="RuleBase" id="RU003750"/>
    </source>
</evidence>
<evidence type="ECO:0000313" key="10">
    <source>
        <dbReference type="EnsemblMetazoa" id="XP_038053739.1"/>
    </source>
</evidence>
<feature type="transmembrane region" description="Helical" evidence="9">
    <location>
        <begin position="6"/>
        <end position="29"/>
    </location>
</feature>
<comment type="similarity">
    <text evidence="8">Belongs to the CDP-alcohol phosphatidyltransferase class-I family.</text>
</comment>
<comment type="subcellular location">
    <subcellularLocation>
        <location evidence="1">Membrane</location>
        <topology evidence="1">Multi-pass membrane protein</topology>
    </subcellularLocation>
</comment>
<proteinExistence type="inferred from homology"/>
<evidence type="ECO:0008006" key="12">
    <source>
        <dbReference type="Google" id="ProtNLM"/>
    </source>
</evidence>
<dbReference type="AlphaFoldDB" id="A0A913ZQT5"/>
<dbReference type="Pfam" id="PF01066">
    <property type="entry name" value="CDP-OH_P_transf"/>
    <property type="match status" value="1"/>
</dbReference>
<evidence type="ECO:0000256" key="3">
    <source>
        <dbReference type="ARBA" id="ARBA00022692"/>
    </source>
</evidence>
<dbReference type="Gene3D" id="1.20.120.1760">
    <property type="match status" value="1"/>
</dbReference>
<evidence type="ECO:0000256" key="4">
    <source>
        <dbReference type="ARBA" id="ARBA00022989"/>
    </source>
</evidence>
<reference evidence="10" key="1">
    <citation type="submission" date="2022-11" db="UniProtKB">
        <authorList>
            <consortium name="EnsemblMetazoa"/>
        </authorList>
    </citation>
    <scope>IDENTIFICATION</scope>
</reference>
<dbReference type="OrthoDB" id="10251079at2759"/>
<dbReference type="InterPro" id="IPR000462">
    <property type="entry name" value="CDP-OH_P_trans"/>
</dbReference>
<evidence type="ECO:0000256" key="5">
    <source>
        <dbReference type="ARBA" id="ARBA00023098"/>
    </source>
</evidence>
<dbReference type="GO" id="GO:0016020">
    <property type="term" value="C:membrane"/>
    <property type="evidence" value="ECO:0007669"/>
    <property type="project" value="UniProtKB-SubCell"/>
</dbReference>
<evidence type="ECO:0000256" key="9">
    <source>
        <dbReference type="SAM" id="Phobius"/>
    </source>
</evidence>
<name>A0A913ZQT5_PATMI</name>
<dbReference type="OMA" id="KGICFAT"/>
<keyword evidence="2 8" id="KW-0808">Transferase</keyword>
<evidence type="ECO:0000256" key="2">
    <source>
        <dbReference type="ARBA" id="ARBA00022679"/>
    </source>
</evidence>
<dbReference type="RefSeq" id="XP_038053739.1">
    <property type="nucleotide sequence ID" value="XM_038197811.1"/>
</dbReference>